<keyword evidence="4" id="KW-0238">DNA-binding</keyword>
<dbReference type="PANTHER" id="PTHR47893">
    <property type="entry name" value="REGULATORY PROTEIN PCHR"/>
    <property type="match status" value="1"/>
</dbReference>
<evidence type="ECO:0000256" key="2">
    <source>
        <dbReference type="ARBA" id="ARBA00023163"/>
    </source>
</evidence>
<comment type="caution">
    <text evidence="4">The sequence shown here is derived from an EMBL/GenBank/DDBJ whole genome shotgun (WGS) entry which is preliminary data.</text>
</comment>
<dbReference type="InterPro" id="IPR018060">
    <property type="entry name" value="HTH_AraC"/>
</dbReference>
<dbReference type="Gene3D" id="1.10.10.60">
    <property type="entry name" value="Homeodomain-like"/>
    <property type="match status" value="1"/>
</dbReference>
<evidence type="ECO:0000313" key="5">
    <source>
        <dbReference type="Proteomes" id="UP001183629"/>
    </source>
</evidence>
<proteinExistence type="predicted"/>
<organism evidence="4 5">
    <name type="scientific">Catenuloplanes niger</name>
    <dbReference type="NCBI Taxonomy" id="587534"/>
    <lineage>
        <taxon>Bacteria</taxon>
        <taxon>Bacillati</taxon>
        <taxon>Actinomycetota</taxon>
        <taxon>Actinomycetes</taxon>
        <taxon>Micromonosporales</taxon>
        <taxon>Micromonosporaceae</taxon>
        <taxon>Catenuloplanes</taxon>
    </lineage>
</organism>
<evidence type="ECO:0000256" key="1">
    <source>
        <dbReference type="ARBA" id="ARBA00023015"/>
    </source>
</evidence>
<sequence length="307" mass="33338">MHESIVVRTAGVTAFRDFADEWQARMGRSFRLAPFSPETVAGFRARTQGFRLKDVMYNDFQTDAAVRTAGGHAGRDDCVRLWMVSRGTWRVGEPRGTEHTVPAGRLLVQTGRLTHFAATAGARIRILVLPAGSLPRPSRRPSAGPAGTAEVRLLTTYAGMVGRVLGDLGPDGAGAARTALVELARAAVTGRFDDAESRSAPLLAQAARELADRRLTEPDLGAPMLAGELNVSVRTLQRAFAADGQAIGAYIRDRRLDAARRALTAPDRRMTISEIAARWQFADSGHFARAFRRRYGHRPSDDGPAPR</sequence>
<dbReference type="Pfam" id="PF12833">
    <property type="entry name" value="HTH_18"/>
    <property type="match status" value="1"/>
</dbReference>
<dbReference type="EMBL" id="JAVDYC010000001">
    <property type="protein sequence ID" value="MDR7320489.1"/>
    <property type="molecule type" value="Genomic_DNA"/>
</dbReference>
<name>A0AAE4CT90_9ACTN</name>
<protein>
    <submittedName>
        <fullName evidence="4">AraC-like DNA-binding protein</fullName>
    </submittedName>
</protein>
<reference evidence="4 5" key="1">
    <citation type="submission" date="2023-07" db="EMBL/GenBank/DDBJ databases">
        <title>Sequencing the genomes of 1000 actinobacteria strains.</title>
        <authorList>
            <person name="Klenk H.-P."/>
        </authorList>
    </citation>
    <scope>NUCLEOTIDE SEQUENCE [LARGE SCALE GENOMIC DNA]</scope>
    <source>
        <strain evidence="4 5">DSM 44711</strain>
    </source>
</reference>
<feature type="domain" description="HTH araC/xylS-type" evidence="3">
    <location>
        <begin position="205"/>
        <end position="305"/>
    </location>
</feature>
<dbReference type="SUPFAM" id="SSF46689">
    <property type="entry name" value="Homeodomain-like"/>
    <property type="match status" value="1"/>
</dbReference>
<accession>A0AAE4CT90</accession>
<dbReference type="AlphaFoldDB" id="A0AAE4CT90"/>
<dbReference type="PANTHER" id="PTHR47893:SF1">
    <property type="entry name" value="REGULATORY PROTEIN PCHR"/>
    <property type="match status" value="1"/>
</dbReference>
<dbReference type="InterPro" id="IPR009057">
    <property type="entry name" value="Homeodomain-like_sf"/>
</dbReference>
<evidence type="ECO:0000259" key="3">
    <source>
        <dbReference type="PROSITE" id="PS01124"/>
    </source>
</evidence>
<dbReference type="RefSeq" id="WP_310409010.1">
    <property type="nucleotide sequence ID" value="NZ_JAVDYC010000001.1"/>
</dbReference>
<keyword evidence="5" id="KW-1185">Reference proteome</keyword>
<dbReference type="GO" id="GO:0003700">
    <property type="term" value="F:DNA-binding transcription factor activity"/>
    <property type="evidence" value="ECO:0007669"/>
    <property type="project" value="InterPro"/>
</dbReference>
<gene>
    <name evidence="4" type="ORF">J2S44_000739</name>
</gene>
<dbReference type="Proteomes" id="UP001183629">
    <property type="component" value="Unassembled WGS sequence"/>
</dbReference>
<keyword evidence="2" id="KW-0804">Transcription</keyword>
<dbReference type="PROSITE" id="PS01124">
    <property type="entry name" value="HTH_ARAC_FAMILY_2"/>
    <property type="match status" value="1"/>
</dbReference>
<evidence type="ECO:0000313" key="4">
    <source>
        <dbReference type="EMBL" id="MDR7320489.1"/>
    </source>
</evidence>
<dbReference type="SMART" id="SM00342">
    <property type="entry name" value="HTH_ARAC"/>
    <property type="match status" value="1"/>
</dbReference>
<dbReference type="InterPro" id="IPR053142">
    <property type="entry name" value="PchR_regulatory_protein"/>
</dbReference>
<dbReference type="GO" id="GO:0043565">
    <property type="term" value="F:sequence-specific DNA binding"/>
    <property type="evidence" value="ECO:0007669"/>
    <property type="project" value="InterPro"/>
</dbReference>
<keyword evidence="1" id="KW-0805">Transcription regulation</keyword>